<organism evidence="2 3">
    <name type="scientific">Trichonephila clavata</name>
    <name type="common">Joro spider</name>
    <name type="synonym">Nephila clavata</name>
    <dbReference type="NCBI Taxonomy" id="2740835"/>
    <lineage>
        <taxon>Eukaryota</taxon>
        <taxon>Metazoa</taxon>
        <taxon>Ecdysozoa</taxon>
        <taxon>Arthropoda</taxon>
        <taxon>Chelicerata</taxon>
        <taxon>Arachnida</taxon>
        <taxon>Araneae</taxon>
        <taxon>Araneomorphae</taxon>
        <taxon>Entelegynae</taxon>
        <taxon>Araneoidea</taxon>
        <taxon>Nephilidae</taxon>
        <taxon>Trichonephila</taxon>
    </lineage>
</organism>
<evidence type="ECO:0008006" key="4">
    <source>
        <dbReference type="Google" id="ProtNLM"/>
    </source>
</evidence>
<feature type="compositionally biased region" description="Polar residues" evidence="1">
    <location>
        <begin position="17"/>
        <end position="26"/>
    </location>
</feature>
<gene>
    <name evidence="2" type="ORF">TNCT_445271</name>
</gene>
<dbReference type="OrthoDB" id="6150370at2759"/>
<protein>
    <recommendedName>
        <fullName evidence="4">Reverse transcriptase</fullName>
    </recommendedName>
</protein>
<keyword evidence="3" id="KW-1185">Reference proteome</keyword>
<proteinExistence type="predicted"/>
<evidence type="ECO:0000313" key="2">
    <source>
        <dbReference type="EMBL" id="GFQ72220.1"/>
    </source>
</evidence>
<comment type="caution">
    <text evidence="2">The sequence shown here is derived from an EMBL/GenBank/DDBJ whole genome shotgun (WGS) entry which is preliminary data.</text>
</comment>
<accession>A0A8X6F668</accession>
<evidence type="ECO:0000313" key="3">
    <source>
        <dbReference type="Proteomes" id="UP000887116"/>
    </source>
</evidence>
<reference evidence="2" key="1">
    <citation type="submission" date="2020-07" db="EMBL/GenBank/DDBJ databases">
        <title>Multicomponent nature underlies the extraordinary mechanical properties of spider dragline silk.</title>
        <authorList>
            <person name="Kono N."/>
            <person name="Nakamura H."/>
            <person name="Mori M."/>
            <person name="Yoshida Y."/>
            <person name="Ohtoshi R."/>
            <person name="Malay A.D."/>
            <person name="Moran D.A.P."/>
            <person name="Tomita M."/>
            <person name="Numata K."/>
            <person name="Arakawa K."/>
        </authorList>
    </citation>
    <scope>NUCLEOTIDE SEQUENCE</scope>
</reference>
<sequence>MADRLAKQGTALPQPKQPTTLHSAKSQIKPADERWNCQRLLRLSLGKNWESLVCTTYDHNLPRAVSVAAFRLRTRHDYLAAHLHRTNVLPSTKCQLCGFGTMNAEHLRTCSALDHSKNYQNSIFKEAHLYWSAHHLMAQQPRMGVG</sequence>
<dbReference type="Proteomes" id="UP000887116">
    <property type="component" value="Unassembled WGS sequence"/>
</dbReference>
<feature type="region of interest" description="Disordered" evidence="1">
    <location>
        <begin position="1"/>
        <end position="27"/>
    </location>
</feature>
<evidence type="ECO:0000256" key="1">
    <source>
        <dbReference type="SAM" id="MobiDB-lite"/>
    </source>
</evidence>
<dbReference type="EMBL" id="BMAO01001301">
    <property type="protein sequence ID" value="GFQ72220.1"/>
    <property type="molecule type" value="Genomic_DNA"/>
</dbReference>
<dbReference type="AlphaFoldDB" id="A0A8X6F668"/>
<name>A0A8X6F668_TRICU</name>